<dbReference type="Proteomes" id="UP000095751">
    <property type="component" value="Unassembled WGS sequence"/>
</dbReference>
<dbReference type="EMBL" id="KV784357">
    <property type="protein sequence ID" value="OEU18079.1"/>
    <property type="molecule type" value="Genomic_DNA"/>
</dbReference>
<protein>
    <submittedName>
        <fullName evidence="1">Uncharacterized protein</fullName>
    </submittedName>
</protein>
<dbReference type="KEGG" id="fcy:FRACYDRAFT_268863"/>
<dbReference type="InterPro" id="IPR044845">
    <property type="entry name" value="HPAT/SRGT1-like"/>
</dbReference>
<reference evidence="1 2" key="1">
    <citation type="submission" date="2016-09" db="EMBL/GenBank/DDBJ databases">
        <title>Extensive genetic diversity and differential bi-allelic expression allows diatom success in the polar Southern Ocean.</title>
        <authorList>
            <consortium name="DOE Joint Genome Institute"/>
            <person name="Mock T."/>
            <person name="Otillar R.P."/>
            <person name="Strauss J."/>
            <person name="Dupont C."/>
            <person name="Frickenhaus S."/>
            <person name="Maumus F."/>
            <person name="Mcmullan M."/>
            <person name="Sanges R."/>
            <person name="Schmutz J."/>
            <person name="Toseland A."/>
            <person name="Valas R."/>
            <person name="Veluchamy A."/>
            <person name="Ward B.J."/>
            <person name="Allen A."/>
            <person name="Barry K."/>
            <person name="Falciatore A."/>
            <person name="Ferrante M."/>
            <person name="Fortunato A.E."/>
            <person name="Gloeckner G."/>
            <person name="Gruber A."/>
            <person name="Hipkin R."/>
            <person name="Janech M."/>
            <person name="Kroth P."/>
            <person name="Leese F."/>
            <person name="Lindquist E."/>
            <person name="Lyon B.R."/>
            <person name="Martin J."/>
            <person name="Mayer C."/>
            <person name="Parker M."/>
            <person name="Quesneville H."/>
            <person name="Raymond J."/>
            <person name="Uhlig C."/>
            <person name="Valentin K.U."/>
            <person name="Worden A.Z."/>
            <person name="Armbrust E.V."/>
            <person name="Bowler C."/>
            <person name="Green B."/>
            <person name="Moulton V."/>
            <person name="Van Oosterhout C."/>
            <person name="Grigoriev I."/>
        </authorList>
    </citation>
    <scope>NUCLEOTIDE SEQUENCE [LARGE SCALE GENOMIC DNA]</scope>
    <source>
        <strain evidence="1 2">CCMP1102</strain>
    </source>
</reference>
<keyword evidence="2" id="KW-1185">Reference proteome</keyword>
<dbReference type="PANTHER" id="PTHR31485">
    <property type="entry name" value="PEPTIDYL SERINE ALPHA-GALACTOSYLTRANSFERASE"/>
    <property type="match status" value="1"/>
</dbReference>
<accession>A0A1E7FIR6</accession>
<sequence length="254" mass="29329">MYQLAVHWVKFLPGVYTIFPQFMAEMHGYSIAAAHLQLPHKLAEGFMVSDVDGSGENFDFIDNKLNKANVCMKPPNIIGGDDSSNGNVKLDEVYTSVNITLKEIPFVIHYCQRYALGRWFFSKYKLPEDMFSNCSAPLMKEPPSNVAEIYDWYVFPNGIEKMDFSVTDKNKNMSPEDPSYWKIDVKRKEHLRNGWMLCAVIYGINEAIQIYKEEQCSTTSLDIHPEFCKKTYHFHEEQNFTSSITDPSNPFTKK</sequence>
<evidence type="ECO:0000313" key="2">
    <source>
        <dbReference type="Proteomes" id="UP000095751"/>
    </source>
</evidence>
<name>A0A1E7FIR6_9STRA</name>
<evidence type="ECO:0000313" key="1">
    <source>
        <dbReference type="EMBL" id="OEU18079.1"/>
    </source>
</evidence>
<dbReference type="AlphaFoldDB" id="A0A1E7FIR6"/>
<dbReference type="GO" id="GO:0016757">
    <property type="term" value="F:glycosyltransferase activity"/>
    <property type="evidence" value="ECO:0007669"/>
    <property type="project" value="InterPro"/>
</dbReference>
<organism evidence="1 2">
    <name type="scientific">Fragilariopsis cylindrus CCMP1102</name>
    <dbReference type="NCBI Taxonomy" id="635003"/>
    <lineage>
        <taxon>Eukaryota</taxon>
        <taxon>Sar</taxon>
        <taxon>Stramenopiles</taxon>
        <taxon>Ochrophyta</taxon>
        <taxon>Bacillariophyta</taxon>
        <taxon>Bacillariophyceae</taxon>
        <taxon>Bacillariophycidae</taxon>
        <taxon>Bacillariales</taxon>
        <taxon>Bacillariaceae</taxon>
        <taxon>Fragilariopsis</taxon>
    </lineage>
</organism>
<gene>
    <name evidence="1" type="ORF">FRACYDRAFT_268863</name>
</gene>
<dbReference type="InParanoid" id="A0A1E7FIR6"/>
<dbReference type="OrthoDB" id="2015991at2759"/>
<proteinExistence type="predicted"/>
<dbReference type="PANTHER" id="PTHR31485:SF7">
    <property type="entry name" value="PEPTIDYL SERINE ALPHA-GALACTOSYLTRANSFERASE"/>
    <property type="match status" value="1"/>
</dbReference>